<dbReference type="eggNOG" id="ENOG5030I2X">
    <property type="taxonomic scope" value="Bacteria"/>
</dbReference>
<dbReference type="Gene3D" id="1.10.260.40">
    <property type="entry name" value="lambda repressor-like DNA-binding domains"/>
    <property type="match status" value="1"/>
</dbReference>
<feature type="domain" description="HTH cro/C1-type" evidence="2">
    <location>
        <begin position="35"/>
        <end position="66"/>
    </location>
</feature>
<dbReference type="InterPro" id="IPR010982">
    <property type="entry name" value="Lambda_DNA-bd_dom_sf"/>
</dbReference>
<evidence type="ECO:0000313" key="4">
    <source>
        <dbReference type="Proteomes" id="UP000001026"/>
    </source>
</evidence>
<protein>
    <submittedName>
        <fullName evidence="3">Possible Helix-turn-helix</fullName>
    </submittedName>
</protein>
<keyword evidence="1" id="KW-1133">Transmembrane helix</keyword>
<organism evidence="3 4">
    <name type="scientific">Prochlorococcus marinus subsp. pastoris (strain CCMP1986 / NIES-2087 / MED4)</name>
    <dbReference type="NCBI Taxonomy" id="59919"/>
    <lineage>
        <taxon>Bacteria</taxon>
        <taxon>Bacillati</taxon>
        <taxon>Cyanobacteriota</taxon>
        <taxon>Cyanophyceae</taxon>
        <taxon>Synechococcales</taxon>
        <taxon>Prochlorococcaceae</taxon>
        <taxon>Prochlorococcus</taxon>
    </lineage>
</organism>
<dbReference type="KEGG" id="pmm:PMM1082"/>
<dbReference type="PROSITE" id="PS50943">
    <property type="entry name" value="HTH_CROC1"/>
    <property type="match status" value="1"/>
</dbReference>
<evidence type="ECO:0000256" key="1">
    <source>
        <dbReference type="SAM" id="Phobius"/>
    </source>
</evidence>
<keyword evidence="1" id="KW-0472">Membrane</keyword>
<name>Q7TU78_PROMP</name>
<evidence type="ECO:0000259" key="2">
    <source>
        <dbReference type="PROSITE" id="PS50943"/>
    </source>
</evidence>
<dbReference type="SUPFAM" id="SSF47413">
    <property type="entry name" value="lambda repressor-like DNA-binding domains"/>
    <property type="match status" value="1"/>
</dbReference>
<dbReference type="AlphaFoldDB" id="Q7TU78"/>
<dbReference type="RefSeq" id="WP_011132715.1">
    <property type="nucleotide sequence ID" value="NC_005072.1"/>
</dbReference>
<proteinExistence type="predicted"/>
<dbReference type="Pfam" id="PF13413">
    <property type="entry name" value="HTH_25"/>
    <property type="match status" value="1"/>
</dbReference>
<dbReference type="EMBL" id="BX548174">
    <property type="protein sequence ID" value="CAE19541.1"/>
    <property type="molecule type" value="Genomic_DNA"/>
</dbReference>
<feature type="transmembrane region" description="Helical" evidence="1">
    <location>
        <begin position="120"/>
        <end position="141"/>
    </location>
</feature>
<keyword evidence="1" id="KW-0812">Transmembrane</keyword>
<evidence type="ECO:0000313" key="3">
    <source>
        <dbReference type="EMBL" id="CAE19541.1"/>
    </source>
</evidence>
<dbReference type="CDD" id="cd00093">
    <property type="entry name" value="HTH_XRE"/>
    <property type="match status" value="1"/>
</dbReference>
<sequence>MRLFNINFQKNKKIKLKEQNNSKKYDQYVELGKLVKEARTQNNLSVKELSNISKIPESSINSIENNIEDLRPRDPFLRSILLKLEKCLSLENNTLVGLEIRETNTFEKNKKKIILRKFDFLNSWQGSFFYFLFLILILFFLNRYFISNINIIEIQIIEEKGK</sequence>
<dbReference type="InterPro" id="IPR001387">
    <property type="entry name" value="Cro/C1-type_HTH"/>
</dbReference>
<gene>
    <name evidence="3" type="ordered locus">PMM1082</name>
</gene>
<reference evidence="3 4" key="1">
    <citation type="journal article" date="2003" name="Nature">
        <title>Genome divergence in two Prochlorococcus ecotypes reflects oceanic niche differentiation.</title>
        <authorList>
            <person name="Rocap G."/>
            <person name="Larimer F.W."/>
            <person name="Lamerdin J.E."/>
            <person name="Malfatti S."/>
            <person name="Chain P."/>
            <person name="Ahlgren N.A."/>
            <person name="Arellano A."/>
            <person name="Coleman M."/>
            <person name="Hauser L."/>
            <person name="Hess W.R."/>
            <person name="Johnson Z.I."/>
            <person name="Land M.L."/>
            <person name="Lindell D."/>
            <person name="Post A.F."/>
            <person name="Regala W."/>
            <person name="Shah M."/>
            <person name="Shaw S.L."/>
            <person name="Steglich C."/>
            <person name="Sullivan M.B."/>
            <person name="Ting C.S."/>
            <person name="Tolonen A."/>
            <person name="Webb E.A."/>
            <person name="Zinser E.R."/>
            <person name="Chisholm S.W."/>
        </authorList>
    </citation>
    <scope>NUCLEOTIDE SEQUENCE [LARGE SCALE GENOMIC DNA]</scope>
    <source>
        <strain evidence="4">CCMP1986 / NIES-2087 / MED4</strain>
    </source>
</reference>
<accession>Q7TU78</accession>
<dbReference type="GO" id="GO:0003677">
    <property type="term" value="F:DNA binding"/>
    <property type="evidence" value="ECO:0007669"/>
    <property type="project" value="InterPro"/>
</dbReference>
<dbReference type="STRING" id="59919.PMM1082"/>
<dbReference type="OrthoDB" id="540768at2"/>
<dbReference type="HOGENOM" id="CLU_1617529_0_0_3"/>
<dbReference type="Proteomes" id="UP000001026">
    <property type="component" value="Chromosome"/>
</dbReference>